<keyword evidence="1" id="KW-0813">Transport</keyword>
<dbReference type="HOGENOM" id="CLU_125054_0_3_1"/>
<accession>A0A066VCJ4</accession>
<dbReference type="Pfam" id="PF05768">
    <property type="entry name" value="Glrx-like"/>
    <property type="match status" value="1"/>
</dbReference>
<comment type="caution">
    <text evidence="2">The sequence shown here is derived from an EMBL/GenBank/DDBJ whole genome shotgun (WGS) entry which is preliminary data.</text>
</comment>
<evidence type="ECO:0000256" key="1">
    <source>
        <dbReference type="RuleBase" id="RU363082"/>
    </source>
</evidence>
<dbReference type="OMA" id="INDQFAM"/>
<organism evidence="2 3">
    <name type="scientific">Tilletiaria anomala (strain ATCC 24038 / CBS 436.72 / UBC 951)</name>
    <dbReference type="NCBI Taxonomy" id="1037660"/>
    <lineage>
        <taxon>Eukaryota</taxon>
        <taxon>Fungi</taxon>
        <taxon>Dikarya</taxon>
        <taxon>Basidiomycota</taxon>
        <taxon>Ustilaginomycotina</taxon>
        <taxon>Exobasidiomycetes</taxon>
        <taxon>Georgefischeriales</taxon>
        <taxon>Tilletiariaceae</taxon>
        <taxon>Tilletiaria</taxon>
    </lineage>
</organism>
<dbReference type="GeneID" id="25266239"/>
<protein>
    <recommendedName>
        <fullName evidence="1">Glutaredoxin-like protein</fullName>
    </recommendedName>
</protein>
<keyword evidence="1" id="KW-0249">Electron transport</keyword>
<dbReference type="PANTHER" id="PTHR33558:SF1">
    <property type="entry name" value="GLUTAREDOXIN-LIKE PROTEIN C5ORF63 HOMOLOG"/>
    <property type="match status" value="1"/>
</dbReference>
<dbReference type="SUPFAM" id="SSF52833">
    <property type="entry name" value="Thioredoxin-like"/>
    <property type="match status" value="1"/>
</dbReference>
<dbReference type="OrthoDB" id="429967at2759"/>
<dbReference type="InParanoid" id="A0A066VCJ4"/>
<keyword evidence="3" id="KW-1185">Reference proteome</keyword>
<dbReference type="InterPro" id="IPR052565">
    <property type="entry name" value="Glutaredoxin-like_YDR286C"/>
</dbReference>
<proteinExistence type="inferred from homology"/>
<evidence type="ECO:0000313" key="2">
    <source>
        <dbReference type="EMBL" id="KDN36484.1"/>
    </source>
</evidence>
<comment type="similarity">
    <text evidence="1">Belongs to the glutaredoxin family.</text>
</comment>
<name>A0A066VCJ4_TILAU</name>
<gene>
    <name evidence="2" type="ORF">K437DRAFT_271119</name>
</gene>
<dbReference type="InterPro" id="IPR036249">
    <property type="entry name" value="Thioredoxin-like_sf"/>
</dbReference>
<evidence type="ECO:0000313" key="3">
    <source>
        <dbReference type="Proteomes" id="UP000027361"/>
    </source>
</evidence>
<dbReference type="STRING" id="1037660.A0A066VCJ4"/>
<dbReference type="Proteomes" id="UP000027361">
    <property type="component" value="Unassembled WGS sequence"/>
</dbReference>
<dbReference type="EMBL" id="JMSN01000167">
    <property type="protein sequence ID" value="KDN36484.1"/>
    <property type="molecule type" value="Genomic_DNA"/>
</dbReference>
<dbReference type="InterPro" id="IPR008554">
    <property type="entry name" value="Glutaredoxin-like"/>
</dbReference>
<reference evidence="2 3" key="1">
    <citation type="submission" date="2014-05" db="EMBL/GenBank/DDBJ databases">
        <title>Draft genome sequence of a rare smut relative, Tilletiaria anomala UBC 951.</title>
        <authorList>
            <consortium name="DOE Joint Genome Institute"/>
            <person name="Toome M."/>
            <person name="Kuo A."/>
            <person name="Henrissat B."/>
            <person name="Lipzen A."/>
            <person name="Tritt A."/>
            <person name="Yoshinaga Y."/>
            <person name="Zane M."/>
            <person name="Barry K."/>
            <person name="Grigoriev I.V."/>
            <person name="Spatafora J.W."/>
            <person name="Aimea M.C."/>
        </authorList>
    </citation>
    <scope>NUCLEOTIDE SEQUENCE [LARGE SCALE GENOMIC DNA]</scope>
    <source>
        <strain evidence="2 3">UBC 951</strain>
    </source>
</reference>
<sequence length="121" mass="13406">MHGASGSGARHRASYAYSTSSFEASGVLKLRLYTGPQCSLCDDVKEVIDSARKEAPAFTLELFNIRDDSLSDVHKWRRLYQYDIPVLHLNGEEIARHSLDKGKFIAALQAHQKVAKSGGQD</sequence>
<dbReference type="RefSeq" id="XP_013240062.1">
    <property type="nucleotide sequence ID" value="XM_013384608.1"/>
</dbReference>
<dbReference type="Gene3D" id="3.40.30.10">
    <property type="entry name" value="Glutaredoxin"/>
    <property type="match status" value="1"/>
</dbReference>
<dbReference type="AlphaFoldDB" id="A0A066VCJ4"/>
<dbReference type="PANTHER" id="PTHR33558">
    <property type="entry name" value="GLUTAREDOXIN-LIKE PROTEIN C5ORF63 HOMOLOG"/>
    <property type="match status" value="1"/>
</dbReference>